<name>A0A160PMQ2_9CORY</name>
<dbReference type="SUPFAM" id="SSF51569">
    <property type="entry name" value="Aldolase"/>
    <property type="match status" value="1"/>
</dbReference>
<evidence type="ECO:0000256" key="2">
    <source>
        <dbReference type="ARBA" id="ARBA00006906"/>
    </source>
</evidence>
<dbReference type="InterPro" id="IPR031338">
    <property type="entry name" value="KDPG/KHG_AS_2"/>
</dbReference>
<dbReference type="Gene3D" id="3.20.20.70">
    <property type="entry name" value="Aldolase class I"/>
    <property type="match status" value="1"/>
</dbReference>
<evidence type="ECO:0000313" key="6">
    <source>
        <dbReference type="EMBL" id="BAU94495.1"/>
    </source>
</evidence>
<comment type="pathway">
    <text evidence="1">Carbohydrate acid metabolism.</text>
</comment>
<evidence type="ECO:0000256" key="3">
    <source>
        <dbReference type="ARBA" id="ARBA00011233"/>
    </source>
</evidence>
<comment type="similarity">
    <text evidence="2">Belongs to the KHG/KDPG aldolase family.</text>
</comment>
<dbReference type="GO" id="GO:0016829">
    <property type="term" value="F:lyase activity"/>
    <property type="evidence" value="ECO:0007669"/>
    <property type="project" value="UniProtKB-KW"/>
</dbReference>
<dbReference type="PANTHER" id="PTHR30246:SF1">
    <property type="entry name" value="2-DEHYDRO-3-DEOXY-6-PHOSPHOGALACTONATE ALDOLASE-RELATED"/>
    <property type="match status" value="1"/>
</dbReference>
<dbReference type="RefSeq" id="WP_003857197.1">
    <property type="nucleotide sequence ID" value="NZ_AP017369.1"/>
</dbReference>
<evidence type="ECO:0000313" key="7">
    <source>
        <dbReference type="Proteomes" id="UP000218244"/>
    </source>
</evidence>
<dbReference type="Proteomes" id="UP000218244">
    <property type="component" value="Chromosome"/>
</dbReference>
<dbReference type="Pfam" id="PF01081">
    <property type="entry name" value="Aldolase"/>
    <property type="match status" value="1"/>
</dbReference>
<accession>A0A160PMQ2</accession>
<comment type="subunit">
    <text evidence="3">Homotrimer.</text>
</comment>
<evidence type="ECO:0000256" key="5">
    <source>
        <dbReference type="ARBA" id="ARBA00023277"/>
    </source>
</evidence>
<organism evidence="6 7">
    <name type="scientific">Corynebacterium suranareeae</name>
    <dbReference type="NCBI Taxonomy" id="2506452"/>
    <lineage>
        <taxon>Bacteria</taxon>
        <taxon>Bacillati</taxon>
        <taxon>Actinomycetota</taxon>
        <taxon>Actinomycetes</taxon>
        <taxon>Mycobacteriales</taxon>
        <taxon>Corynebacteriaceae</taxon>
        <taxon>Corynebacterium</taxon>
    </lineage>
</organism>
<keyword evidence="5" id="KW-0119">Carbohydrate metabolism</keyword>
<dbReference type="CDD" id="cd00452">
    <property type="entry name" value="KDPG_aldolase"/>
    <property type="match status" value="1"/>
</dbReference>
<evidence type="ECO:0000256" key="4">
    <source>
        <dbReference type="ARBA" id="ARBA00023239"/>
    </source>
</evidence>
<dbReference type="AlphaFoldDB" id="A0A160PMQ2"/>
<reference evidence="6 7" key="1">
    <citation type="submission" date="2016-02" db="EMBL/GenBank/DDBJ databases">
        <title>Corynebacterium glutamicum N24 whole genome sequencing project.</title>
        <authorList>
            <person name="Matsutani M."/>
            <person name="Nangtapong N."/>
            <person name="Yakushi T."/>
            <person name="Matsushita K."/>
        </authorList>
    </citation>
    <scope>NUCLEOTIDE SEQUENCE [LARGE SCALE GENOMIC DNA]</scope>
    <source>
        <strain evidence="6 7">N24</strain>
    </source>
</reference>
<evidence type="ECO:0000256" key="1">
    <source>
        <dbReference type="ARBA" id="ARBA00004761"/>
    </source>
</evidence>
<dbReference type="InterPro" id="IPR000887">
    <property type="entry name" value="Aldlse_KDPG_KHG"/>
</dbReference>
<keyword evidence="4" id="KW-0456">Lyase</keyword>
<protein>
    <submittedName>
        <fullName evidence="6">2-dehydro-3-deoxyphosphogluconate aldolase/4-hydroxy-2-oxoglutarate aldolase</fullName>
    </submittedName>
</protein>
<gene>
    <name evidence="6" type="ORF">N24_0233</name>
</gene>
<dbReference type="InterPro" id="IPR013785">
    <property type="entry name" value="Aldolase_TIM"/>
</dbReference>
<dbReference type="EMBL" id="AP017369">
    <property type="protein sequence ID" value="BAU94495.1"/>
    <property type="molecule type" value="Genomic_DNA"/>
</dbReference>
<dbReference type="KEGG" id="csur:N24_0233"/>
<dbReference type="NCBIfam" id="TIGR01182">
    <property type="entry name" value="eda"/>
    <property type="match status" value="1"/>
</dbReference>
<keyword evidence="7" id="KW-1185">Reference proteome</keyword>
<dbReference type="PANTHER" id="PTHR30246">
    <property type="entry name" value="2-KETO-3-DEOXY-6-PHOSPHOGLUCONATE ALDOLASE"/>
    <property type="match status" value="1"/>
</dbReference>
<sequence length="211" mass="21884">MSFKLHTLNALHSTGALLIIRTPDADSAYQVARAAIEGGIRCLEIPFGVPGALQAIEKIATEYGDQGVYVGAGTVLDAQSAYAAVNAGSSLLVSPNVNDGVLEIAQRYQVVSMPGAFTPTEIQTALEKGADVVKLFPAELHGPKYLKSLRTPLEHAPIAPTGGVDLDTVGDWFDAGAFSVGVSSYICKAGSAEAITANAASLLQKIADVRS</sequence>
<proteinExistence type="inferred from homology"/>
<dbReference type="PROSITE" id="PS00160">
    <property type="entry name" value="ALDOLASE_KDPG_KHG_2"/>
    <property type="match status" value="1"/>
</dbReference>